<dbReference type="Proteomes" id="UP000277580">
    <property type="component" value="Unassembled WGS sequence"/>
</dbReference>
<sequence>MHLPITLTLLTLLSLLCISLAAPTPKPTPASKVATSDRHQVSWGLLANGPAFTGKPVLLGAAGSLYISNTTLPAPSQTRLRFELKLGADGVVGAQVMDYVTESGDEDEVVYMFQSAEDGGLMYGPEVKGKAGPWGYEKMDGNWILALDGDVQAKAVWRGEEGVWQVYFGCDSAAEEGGVDVLLEGHIL</sequence>
<feature type="chain" id="PRO_5018137333" evidence="1">
    <location>
        <begin position="22"/>
        <end position="188"/>
    </location>
</feature>
<evidence type="ECO:0000256" key="1">
    <source>
        <dbReference type="SAM" id="SignalP"/>
    </source>
</evidence>
<evidence type="ECO:0000313" key="2">
    <source>
        <dbReference type="EMBL" id="RPB07186.1"/>
    </source>
</evidence>
<dbReference type="EMBL" id="ML119192">
    <property type="protein sequence ID" value="RPB07186.1"/>
    <property type="molecule type" value="Genomic_DNA"/>
</dbReference>
<gene>
    <name evidence="2" type="ORF">P167DRAFT_579537</name>
</gene>
<evidence type="ECO:0000313" key="3">
    <source>
        <dbReference type="Proteomes" id="UP000277580"/>
    </source>
</evidence>
<feature type="signal peptide" evidence="1">
    <location>
        <begin position="1"/>
        <end position="21"/>
    </location>
</feature>
<organism evidence="2 3">
    <name type="scientific">Morchella conica CCBAS932</name>
    <dbReference type="NCBI Taxonomy" id="1392247"/>
    <lineage>
        <taxon>Eukaryota</taxon>
        <taxon>Fungi</taxon>
        <taxon>Dikarya</taxon>
        <taxon>Ascomycota</taxon>
        <taxon>Pezizomycotina</taxon>
        <taxon>Pezizomycetes</taxon>
        <taxon>Pezizales</taxon>
        <taxon>Morchellaceae</taxon>
        <taxon>Morchella</taxon>
    </lineage>
</organism>
<keyword evidence="1" id="KW-0732">Signal</keyword>
<proteinExistence type="predicted"/>
<reference evidence="2 3" key="1">
    <citation type="journal article" date="2018" name="Nat. Ecol. Evol.">
        <title>Pezizomycetes genomes reveal the molecular basis of ectomycorrhizal truffle lifestyle.</title>
        <authorList>
            <person name="Murat C."/>
            <person name="Payen T."/>
            <person name="Noel B."/>
            <person name="Kuo A."/>
            <person name="Morin E."/>
            <person name="Chen J."/>
            <person name="Kohler A."/>
            <person name="Krizsan K."/>
            <person name="Balestrini R."/>
            <person name="Da Silva C."/>
            <person name="Montanini B."/>
            <person name="Hainaut M."/>
            <person name="Levati E."/>
            <person name="Barry K.W."/>
            <person name="Belfiori B."/>
            <person name="Cichocki N."/>
            <person name="Clum A."/>
            <person name="Dockter R.B."/>
            <person name="Fauchery L."/>
            <person name="Guy J."/>
            <person name="Iotti M."/>
            <person name="Le Tacon F."/>
            <person name="Lindquist E.A."/>
            <person name="Lipzen A."/>
            <person name="Malagnac F."/>
            <person name="Mello A."/>
            <person name="Molinier V."/>
            <person name="Miyauchi S."/>
            <person name="Poulain J."/>
            <person name="Riccioni C."/>
            <person name="Rubini A."/>
            <person name="Sitrit Y."/>
            <person name="Splivallo R."/>
            <person name="Traeger S."/>
            <person name="Wang M."/>
            <person name="Zifcakova L."/>
            <person name="Wipf D."/>
            <person name="Zambonelli A."/>
            <person name="Paolocci F."/>
            <person name="Nowrousian M."/>
            <person name="Ottonello S."/>
            <person name="Baldrian P."/>
            <person name="Spatafora J.W."/>
            <person name="Henrissat B."/>
            <person name="Nagy L.G."/>
            <person name="Aury J.M."/>
            <person name="Wincker P."/>
            <person name="Grigoriev I.V."/>
            <person name="Bonfante P."/>
            <person name="Martin F.M."/>
        </authorList>
    </citation>
    <scope>NUCLEOTIDE SEQUENCE [LARGE SCALE GENOMIC DNA]</scope>
    <source>
        <strain evidence="2 3">CCBAS932</strain>
    </source>
</reference>
<protein>
    <submittedName>
        <fullName evidence="2">Uncharacterized protein</fullName>
    </submittedName>
</protein>
<keyword evidence="3" id="KW-1185">Reference proteome</keyword>
<accession>A0A3N4K9J8</accession>
<dbReference type="AlphaFoldDB" id="A0A3N4K9J8"/>
<name>A0A3N4K9J8_9PEZI</name>
<dbReference type="OrthoDB" id="5370873at2759"/>
<dbReference type="InParanoid" id="A0A3N4K9J8"/>